<dbReference type="SUPFAM" id="SSF53300">
    <property type="entry name" value="vWA-like"/>
    <property type="match status" value="1"/>
</dbReference>
<dbReference type="RefSeq" id="WP_162658805.1">
    <property type="nucleotide sequence ID" value="NZ_LR593887.1"/>
</dbReference>
<dbReference type="EMBL" id="LR586016">
    <property type="protein sequence ID" value="VIP03633.1"/>
    <property type="molecule type" value="Genomic_DNA"/>
</dbReference>
<protein>
    <submittedName>
        <fullName evidence="2">von willebrand factor type a: Uncharacterized protein</fullName>
    </submittedName>
</protein>
<evidence type="ECO:0000313" key="2">
    <source>
        <dbReference type="EMBL" id="VIP03633.1"/>
    </source>
</evidence>
<sequence>MADLRLWELLTTLRPRFGSIAVARRDLISAFPNTDSFQTMNSSSFGESTSTSKDRPRPSFASRSRAVGPRLDSNQPKRPKSATPVNPDDGDFELDLGPADATRRPSFFFDSHDFRPMEPEPIPELSDPEAELVRRLTAMHRQPVADRTPYLGFLKSWVRHRNPIMRRACLPMLAGACGYLAIETLADALDDADESVQLVAAETLARSCSAESWGGHLLVLMHRNPAIRRLAAQTFLNQYESIPSVLYLLADSATHEIVVKSVKPAAVIAELPLMLAFVAHGTLPAETLVRWIVESPVSVLLTAMAKHENRLRSLADANAILDWLKDRKSLEAGPISQPLELGEAFWRLILRHWSTTPPIPGEDRWLIQLTEELDAATPRLRQALLASLVAVAAEWDWATEPPADPSRFGRLYPVGIVLAFAPELLTHGTWNREVIRHGLRLLHRLGDRFRNAEPDEWAKLLSIPALRDSEGHLDLAILAGLLRLGKKGCLYRIFSEFGKDSIQSAIERDSENAVLFLSSLEAHRDDLKMLIRRLGTRQLADHSAILAQLMLSMPGDRLEWIEILDSEQAVASFAAILRLEHDFVAPTLNKRRRLGELLFVQIGPSHILKAMREWLNRDQPEESPTGLMLWTIFTQHGSMAQLRLTLRGLDPSQLRRLLRSFAFCTGISFDREYEIAQMLSASTDVDVQAWVKSRLQPVGSESSTPATKPIRGRIGICQELATSDRTIYPDVEVILALVGSHDPLHQVCQWVEMYSESSERFRKLVEAAAVMVFRGESELSVLGHALLYRWEFHRDCFMQGIAALGVIAPLDAIRWMASLPSPFLQRYVWLALIAAWEQQLARGGLTRVDWWTEAYLNACIEQLATPIGELVALHLKRIWQDRQGQQSLLMSIAAIQRLWASLSVETRANLGFVSPPSDVDAESTRADETANQEWQALPFAEKIANLFKPGWKSEWVDWFFFDQRTPANLEALLAASVGRKLTWELSNALVRDVWVWTDLPTERLEFWASRPGIPLALESALCWALAESGEQRFPDMFDRILQRFQEGTDSTDIGLLALGMFAASRNLPVTQLVDWVCRLPAKAPQDAATWALDCIQTGEPLEIRLRLNRILLECDCVAVIHRVVEFLLDHEVSEGYQLAPFERALQRLNAADDPLQIRLANWLYARDYSHWFIPMLLPIDLPEQSRAALLRQVSGSIVRNTIRSLTMLGTDAAFENAKSYLEELEATDYARSDGYMQLVETCEDVDIRKEAIRQTQHMRWREPKLERMARTFAWGVREGRKLTGRLFTIQMLMDNNLGYTRLNEDKIYISPLPLLRYVWNGEAIVRGLIVHEYGHHLYHRGEVPQAIWKDAHDEGIGQLLNLVSDEQLERNLRALDSTYGDDLKKLGAYAFQHSQRSIDGRELLESLGVHAFAVLSQSTLVPDRSLIRIGVNNGQILMAMEQAGMSFPKFMRCLRMGKPNRDGDPRVEAGLKLFRGKFRHSTMTQMREIARELRRIFGHETDLLKQFSMDVSLSSREIELDQVLDGITDKDLQSRVIAELEGKGRKRGRNGDPKGRPSISINLSEEEKFDTIDKIQPMPHDPEEHKRYADRVARPARQMREFLSNLGLNMVPQKMRIQGKMIDRSRLRNAVLRSDPRLLISRKIQMTTDLFLGVIVDCSGSMTWNENIEKAKLFGTLLAEAAKGQAGIDVRLFGFTDQVIYDAGNANRCGIHGLYADDGNNDSAALWHVAQIAQQSNRRAKLLVMISDGSPTECSVESLKALVTQLSRKQFCCAQVAVRELDHVCFPNYIVLDEANLDKGVREFGKIVAKLVKKALGHC</sequence>
<feature type="compositionally biased region" description="Low complexity" evidence="1">
    <location>
        <begin position="39"/>
        <end position="51"/>
    </location>
</feature>
<accession>A0A6C2YR99</accession>
<dbReference type="EMBL" id="LR593887">
    <property type="protein sequence ID" value="VTS04634.1"/>
    <property type="molecule type" value="Genomic_DNA"/>
</dbReference>
<dbReference type="Gene3D" id="1.25.10.10">
    <property type="entry name" value="Leucine-rich Repeat Variant"/>
    <property type="match status" value="1"/>
</dbReference>
<gene>
    <name evidence="2" type="ORF">GMBLW1_03270</name>
</gene>
<dbReference type="KEGG" id="tim:GMBLW1_03270"/>
<dbReference type="InterPro" id="IPR036465">
    <property type="entry name" value="vWFA_dom_sf"/>
</dbReference>
<name>A0A6C2YR99_9BACT</name>
<feature type="compositionally biased region" description="Basic and acidic residues" evidence="1">
    <location>
        <begin position="1543"/>
        <end position="1555"/>
    </location>
</feature>
<evidence type="ECO:0000256" key="1">
    <source>
        <dbReference type="SAM" id="MobiDB-lite"/>
    </source>
</evidence>
<dbReference type="Proteomes" id="UP000464378">
    <property type="component" value="Chromosome"/>
</dbReference>
<organism evidence="2">
    <name type="scientific">Tuwongella immobilis</name>
    <dbReference type="NCBI Taxonomy" id="692036"/>
    <lineage>
        <taxon>Bacteria</taxon>
        <taxon>Pseudomonadati</taxon>
        <taxon>Planctomycetota</taxon>
        <taxon>Planctomycetia</taxon>
        <taxon>Gemmatales</taxon>
        <taxon>Gemmataceae</taxon>
        <taxon>Tuwongella</taxon>
    </lineage>
</organism>
<dbReference type="InterPro" id="IPR011989">
    <property type="entry name" value="ARM-like"/>
</dbReference>
<dbReference type="Gene3D" id="3.40.50.410">
    <property type="entry name" value="von Willebrand factor, type A domain"/>
    <property type="match status" value="1"/>
</dbReference>
<feature type="region of interest" description="Disordered" evidence="1">
    <location>
        <begin position="33"/>
        <end position="125"/>
    </location>
</feature>
<reference evidence="2" key="1">
    <citation type="submission" date="2019-04" db="EMBL/GenBank/DDBJ databases">
        <authorList>
            <consortium name="Science for Life Laboratories"/>
        </authorList>
    </citation>
    <scope>NUCLEOTIDE SEQUENCE</scope>
    <source>
        <strain evidence="2">MBLW1</strain>
    </source>
</reference>
<keyword evidence="3" id="KW-1185">Reference proteome</keyword>
<dbReference type="InterPro" id="IPR016024">
    <property type="entry name" value="ARM-type_fold"/>
</dbReference>
<dbReference type="InParanoid" id="A0A6C2YR99"/>
<dbReference type="SUPFAM" id="SSF48371">
    <property type="entry name" value="ARM repeat"/>
    <property type="match status" value="1"/>
</dbReference>
<proteinExistence type="predicted"/>
<feature type="region of interest" description="Disordered" evidence="1">
    <location>
        <begin position="1543"/>
        <end position="1563"/>
    </location>
</feature>
<evidence type="ECO:0000313" key="3">
    <source>
        <dbReference type="Proteomes" id="UP000464378"/>
    </source>
</evidence>